<name>A0ABZ3FVP8_ACHDE</name>
<evidence type="ECO:0000256" key="4">
    <source>
        <dbReference type="RuleBase" id="RU003560"/>
    </source>
</evidence>
<proteinExistence type="inferred from homology"/>
<dbReference type="InterPro" id="IPR049704">
    <property type="entry name" value="Aminotrans_3_PPA_site"/>
</dbReference>
<keyword evidence="5" id="KW-0808">Transferase</keyword>
<evidence type="ECO:0000256" key="1">
    <source>
        <dbReference type="ARBA" id="ARBA00001933"/>
    </source>
</evidence>
<keyword evidence="6" id="KW-1185">Reference proteome</keyword>
<dbReference type="PANTHER" id="PTHR45688">
    <property type="match status" value="1"/>
</dbReference>
<evidence type="ECO:0000256" key="3">
    <source>
        <dbReference type="ARBA" id="ARBA00022898"/>
    </source>
</evidence>
<gene>
    <name evidence="5" type="ORF">AAIK43_20750</name>
</gene>
<dbReference type="PANTHER" id="PTHR45688:SF13">
    <property type="entry name" value="ALANINE--GLYOXYLATE AMINOTRANSFERASE 2-LIKE"/>
    <property type="match status" value="1"/>
</dbReference>
<evidence type="ECO:0000256" key="2">
    <source>
        <dbReference type="ARBA" id="ARBA00008954"/>
    </source>
</evidence>
<evidence type="ECO:0000313" key="6">
    <source>
        <dbReference type="Proteomes" id="UP001446337"/>
    </source>
</evidence>
<dbReference type="Gene3D" id="3.90.1150.10">
    <property type="entry name" value="Aspartate Aminotransferase, domain 1"/>
    <property type="match status" value="1"/>
</dbReference>
<dbReference type="PIRSF" id="PIRSF000521">
    <property type="entry name" value="Transaminase_4ab_Lys_Orn"/>
    <property type="match status" value="1"/>
</dbReference>
<dbReference type="InterPro" id="IPR015424">
    <property type="entry name" value="PyrdxlP-dep_Trfase"/>
</dbReference>
<keyword evidence="5" id="KW-0032">Aminotransferase</keyword>
<reference evidence="5 6" key="1">
    <citation type="submission" date="2024-05" db="EMBL/GenBank/DDBJ databases">
        <title>Achromobacter denitrificans. BP1, complete genome.</title>
        <authorList>
            <person name="Zhang B."/>
        </authorList>
    </citation>
    <scope>NUCLEOTIDE SEQUENCE [LARGE SCALE GENOMIC DNA]</scope>
    <source>
        <strain evidence="5 6">BP1</strain>
    </source>
</reference>
<dbReference type="Proteomes" id="UP001446337">
    <property type="component" value="Chromosome"/>
</dbReference>
<comment type="similarity">
    <text evidence="2 4">Belongs to the class-III pyridoxal-phosphate-dependent aminotransferase family.</text>
</comment>
<dbReference type="RefSeq" id="WP_088146493.1">
    <property type="nucleotide sequence ID" value="NZ_CP036344.1"/>
</dbReference>
<evidence type="ECO:0000313" key="5">
    <source>
        <dbReference type="EMBL" id="XAN13811.1"/>
    </source>
</evidence>
<dbReference type="Gene3D" id="3.40.640.10">
    <property type="entry name" value="Type I PLP-dependent aspartate aminotransferase-like (Major domain)"/>
    <property type="match status" value="1"/>
</dbReference>
<dbReference type="InterPro" id="IPR015422">
    <property type="entry name" value="PyrdxlP-dep_Trfase_small"/>
</dbReference>
<accession>A0ABZ3FVP8</accession>
<comment type="cofactor">
    <cofactor evidence="1">
        <name>pyridoxal 5'-phosphate</name>
        <dbReference type="ChEBI" id="CHEBI:597326"/>
    </cofactor>
</comment>
<dbReference type="PROSITE" id="PS00600">
    <property type="entry name" value="AA_TRANSFER_CLASS_3"/>
    <property type="match status" value="1"/>
</dbReference>
<dbReference type="GO" id="GO:0008483">
    <property type="term" value="F:transaminase activity"/>
    <property type="evidence" value="ECO:0007669"/>
    <property type="project" value="UniProtKB-KW"/>
</dbReference>
<dbReference type="Pfam" id="PF00202">
    <property type="entry name" value="Aminotran_3"/>
    <property type="match status" value="1"/>
</dbReference>
<organism evidence="5 6">
    <name type="scientific">Achromobacter denitrificans</name>
    <name type="common">Alcaligenes denitrificans</name>
    <dbReference type="NCBI Taxonomy" id="32002"/>
    <lineage>
        <taxon>Bacteria</taxon>
        <taxon>Pseudomonadati</taxon>
        <taxon>Pseudomonadota</taxon>
        <taxon>Betaproteobacteria</taxon>
        <taxon>Burkholderiales</taxon>
        <taxon>Alcaligenaceae</taxon>
        <taxon>Achromobacter</taxon>
    </lineage>
</organism>
<keyword evidence="3 4" id="KW-0663">Pyridoxal phosphate</keyword>
<protein>
    <submittedName>
        <fullName evidence="5">Aspartate aminotransferase family protein</fullName>
    </submittedName>
</protein>
<dbReference type="InterPro" id="IPR005814">
    <property type="entry name" value="Aminotrans_3"/>
</dbReference>
<sequence length="442" mass="47766">MEKTLRDAAREYLVRYGGDTFPNLFTSAKGTIVRDDTGREILDFTSGQMCATVGHNHPAIVAAVHRAGETAFHFFSGMIPETVAQLAATMARDWMPAGLTKSIFVNTGSESNEIALRMAKMHKSGFEILAIGGSWHGVTSGAGSVSYASDRKGYGVPPAGVFVMPEPNAYRPYIAGMDAEQSALACLEIGLKMFDMASAGRPAAIIVEPVISAGGVLVPPKSYMQALRQAADARGMLLIFDEAQTAFGRIGYRSGSEYFGITPDIMSVSKTLGGGLPLAATITTPAIEQDVHEKGFTFYTSHVSDPLPATVGLAVLETIERERLIERARTQGDYLRRGLLELQQRHEAIGDVRGLGLLLGVELVRDRDTRQPFHELGALTTQRCFELGLSMNIRRRPERGSVWRIAPPLTVSNAEIDRAISILDQALTESLDKVSKPAARAA</sequence>
<dbReference type="CDD" id="cd00610">
    <property type="entry name" value="OAT_like"/>
    <property type="match status" value="1"/>
</dbReference>
<dbReference type="SUPFAM" id="SSF53383">
    <property type="entry name" value="PLP-dependent transferases"/>
    <property type="match status" value="1"/>
</dbReference>
<dbReference type="EMBL" id="CP154792">
    <property type="protein sequence ID" value="XAN13811.1"/>
    <property type="molecule type" value="Genomic_DNA"/>
</dbReference>
<dbReference type="InterPro" id="IPR015421">
    <property type="entry name" value="PyrdxlP-dep_Trfase_major"/>
</dbReference>